<reference evidence="3" key="1">
    <citation type="journal article" date="2006" name="PLoS Biol.">
        <title>Macronuclear genome sequence of the ciliate Tetrahymena thermophila, a model eukaryote.</title>
        <authorList>
            <person name="Eisen J.A."/>
            <person name="Coyne R.S."/>
            <person name="Wu M."/>
            <person name="Wu D."/>
            <person name="Thiagarajan M."/>
            <person name="Wortman J.R."/>
            <person name="Badger J.H."/>
            <person name="Ren Q."/>
            <person name="Amedeo P."/>
            <person name="Jones K.M."/>
            <person name="Tallon L.J."/>
            <person name="Delcher A.L."/>
            <person name="Salzberg S.L."/>
            <person name="Silva J.C."/>
            <person name="Haas B.J."/>
            <person name="Majoros W.H."/>
            <person name="Farzad M."/>
            <person name="Carlton J.M."/>
            <person name="Smith R.K. Jr."/>
            <person name="Garg J."/>
            <person name="Pearlman R.E."/>
            <person name="Karrer K.M."/>
            <person name="Sun L."/>
            <person name="Manning G."/>
            <person name="Elde N.C."/>
            <person name="Turkewitz A.P."/>
            <person name="Asai D.J."/>
            <person name="Wilkes D.E."/>
            <person name="Wang Y."/>
            <person name="Cai H."/>
            <person name="Collins K."/>
            <person name="Stewart B.A."/>
            <person name="Lee S.R."/>
            <person name="Wilamowska K."/>
            <person name="Weinberg Z."/>
            <person name="Ruzzo W.L."/>
            <person name="Wloga D."/>
            <person name="Gaertig J."/>
            <person name="Frankel J."/>
            <person name="Tsao C.-C."/>
            <person name="Gorovsky M.A."/>
            <person name="Keeling P.J."/>
            <person name="Waller R.F."/>
            <person name="Patron N.J."/>
            <person name="Cherry J.M."/>
            <person name="Stover N.A."/>
            <person name="Krieger C.J."/>
            <person name="del Toro C."/>
            <person name="Ryder H.F."/>
            <person name="Williamson S.C."/>
            <person name="Barbeau R.A."/>
            <person name="Hamilton E.P."/>
            <person name="Orias E."/>
        </authorList>
    </citation>
    <scope>NUCLEOTIDE SEQUENCE [LARGE SCALE GENOMIC DNA]</scope>
    <source>
        <strain evidence="3">SB210</strain>
    </source>
</reference>
<keyword evidence="1" id="KW-0732">Signal</keyword>
<dbReference type="Proteomes" id="UP000009168">
    <property type="component" value="Unassembled WGS sequence"/>
</dbReference>
<protein>
    <submittedName>
        <fullName evidence="2">Tubulin-tyrosine ligase family protein</fullName>
    </submittedName>
</protein>
<feature type="chain" id="PRO_5004201717" evidence="1">
    <location>
        <begin position="23"/>
        <end position="445"/>
    </location>
</feature>
<dbReference type="GO" id="GO:0016874">
    <property type="term" value="F:ligase activity"/>
    <property type="evidence" value="ECO:0007669"/>
    <property type="project" value="UniProtKB-KW"/>
</dbReference>
<keyword evidence="2" id="KW-0436">Ligase</keyword>
<dbReference type="PROSITE" id="PS51221">
    <property type="entry name" value="TTL"/>
    <property type="match status" value="1"/>
</dbReference>
<dbReference type="eggNOG" id="KOG2157">
    <property type="taxonomic scope" value="Eukaryota"/>
</dbReference>
<dbReference type="InterPro" id="IPR004344">
    <property type="entry name" value="TTL/TTLL_fam"/>
</dbReference>
<dbReference type="PANTHER" id="PTHR46069:SF1">
    <property type="entry name" value="CHROMOSOME UNDETERMINED SCAFFOLD_125, WHOLE GENOME SHOTGUN SEQUENCE"/>
    <property type="match status" value="1"/>
</dbReference>
<dbReference type="Pfam" id="PF03133">
    <property type="entry name" value="TTL"/>
    <property type="match status" value="1"/>
</dbReference>
<dbReference type="HOGENOM" id="CLU_549221_0_0_1"/>
<dbReference type="GeneID" id="7844627"/>
<feature type="signal peptide" evidence="1">
    <location>
        <begin position="1"/>
        <end position="22"/>
    </location>
</feature>
<dbReference type="KEGG" id="tet:TTHERM_00193980"/>
<organism evidence="2 3">
    <name type="scientific">Tetrahymena thermophila (strain SB210)</name>
    <dbReference type="NCBI Taxonomy" id="312017"/>
    <lineage>
        <taxon>Eukaryota</taxon>
        <taxon>Sar</taxon>
        <taxon>Alveolata</taxon>
        <taxon>Ciliophora</taxon>
        <taxon>Intramacronucleata</taxon>
        <taxon>Oligohymenophorea</taxon>
        <taxon>Hymenostomatida</taxon>
        <taxon>Tetrahymenina</taxon>
        <taxon>Tetrahymenidae</taxon>
        <taxon>Tetrahymena</taxon>
    </lineage>
</organism>
<dbReference type="PANTHER" id="PTHR46069">
    <property type="entry name" value="TUBULIN TYROSINE LIGASE"/>
    <property type="match status" value="1"/>
</dbReference>
<gene>
    <name evidence="2" type="ORF">TTHERM_00193980</name>
</gene>
<evidence type="ECO:0000313" key="3">
    <source>
        <dbReference type="Proteomes" id="UP000009168"/>
    </source>
</evidence>
<evidence type="ECO:0000256" key="1">
    <source>
        <dbReference type="SAM" id="SignalP"/>
    </source>
</evidence>
<dbReference type="Gene3D" id="3.30.470.20">
    <property type="entry name" value="ATP-grasp fold, B domain"/>
    <property type="match status" value="1"/>
</dbReference>
<dbReference type="RefSeq" id="XP_001017151.2">
    <property type="nucleotide sequence ID" value="XM_001017151.2"/>
</dbReference>
<dbReference type="AlphaFoldDB" id="Q23KD7"/>
<dbReference type="InParanoid" id="Q23KD7"/>
<keyword evidence="3" id="KW-1185">Reference proteome</keyword>
<evidence type="ECO:0000313" key="2">
    <source>
        <dbReference type="EMBL" id="EAR96906.2"/>
    </source>
</evidence>
<sequence>MKFANYISKYVAIFILASIVVCEEDDDDEMNYKYDCGEEQNSNNMNSCSIQGMMHHKDKYEVFVIESSNNYFIRQYFEQNQQTWNIIKKSTQSSSLDLVIINENIDWKIVNDHVIISVWPLSNQFYNKANFYKNAEKLHRSGKIGELSINDVMPLTYFIDMNLPKFSDEEKEFFRVHKSGVWIKKPVEDHRCKGIEVFDDLKQFQLKVGKNKPFKKQNYPQDKKSWIVQKYIENSLLIEGRKFDVRCFVLVASFDPYVLLYHPGYVRRSLEQFSLQDLSNKFIHCVNQSVQMKHKNYQQRKLETIWTYEHFENWLKQNNQNPLQIEENMKKRLAYSALGQKEFVTTGKRQLHINKFQLFGADVSFDDKYTPYVIEFNEEVYLGQYHIPDLDVIFKQVVKSMLQIEQNHMKYHKIPHYYFSSPQFLEDMGKFQILYNEATNYSIIQ</sequence>
<dbReference type="EMBL" id="GG662673">
    <property type="protein sequence ID" value="EAR96906.2"/>
    <property type="molecule type" value="Genomic_DNA"/>
</dbReference>
<proteinExistence type="predicted"/>
<dbReference type="OrthoDB" id="202825at2759"/>
<name>Q23KD7_TETTS</name>
<accession>Q23KD7</accession>
<dbReference type="SUPFAM" id="SSF56059">
    <property type="entry name" value="Glutathione synthetase ATP-binding domain-like"/>
    <property type="match status" value="1"/>
</dbReference>
<dbReference type="STRING" id="312017.Q23KD7"/>